<evidence type="ECO:0000313" key="2">
    <source>
        <dbReference type="Proteomes" id="UP000008909"/>
    </source>
</evidence>
<dbReference type="EMBL" id="DF143997">
    <property type="protein sequence ID" value="GAA55336.1"/>
    <property type="molecule type" value="Genomic_DNA"/>
</dbReference>
<name>G7YQV6_CLOSI</name>
<accession>G7YQV6</accession>
<reference key="2">
    <citation type="submission" date="2011-10" db="EMBL/GenBank/DDBJ databases">
        <title>The genome and transcriptome sequence of Clonorchis sinensis provide insights into the carcinogenic liver fluke.</title>
        <authorList>
            <person name="Wang X."/>
            <person name="Huang Y."/>
            <person name="Chen W."/>
            <person name="Liu H."/>
            <person name="Guo L."/>
            <person name="Chen Y."/>
            <person name="Luo F."/>
            <person name="Zhou W."/>
            <person name="Sun J."/>
            <person name="Mao Q."/>
            <person name="Liang P."/>
            <person name="Zhou C."/>
            <person name="Tian Y."/>
            <person name="Men J."/>
            <person name="Lv X."/>
            <person name="Huang L."/>
            <person name="Zhou J."/>
            <person name="Hu Y."/>
            <person name="Li R."/>
            <person name="Zhang F."/>
            <person name="Lei H."/>
            <person name="Li X."/>
            <person name="Hu X."/>
            <person name="Liang C."/>
            <person name="Xu J."/>
            <person name="Wu Z."/>
            <person name="Yu X."/>
        </authorList>
    </citation>
    <scope>NUCLEOTIDE SEQUENCE</scope>
    <source>
        <strain>Henan</strain>
    </source>
</reference>
<protein>
    <submittedName>
        <fullName evidence="1">Uncharacterized protein</fullName>
    </submittedName>
</protein>
<dbReference type="AlphaFoldDB" id="G7YQV6"/>
<sequence>MALVGWCRRIRNEAIRRQTFGCATDTSIKECVQHQKLRRLGDLLRIPNRRLPKSVLFSMPNSEWRKQRGGRKQFSAHYDITERLGAVSLVAFQDEDRVIPIAPRSRHCKIWLPTDVSGVLVVGFHPDCLNESRQQKPSPSPELSMSTRALGLALGSALGYIKLHGSFRQPFMETKEDYYNCIYRIITECSQGRARISVRSREASS</sequence>
<reference evidence="1" key="1">
    <citation type="journal article" date="2011" name="Genome Biol.">
        <title>The draft genome of the carcinogenic human liver fluke Clonorchis sinensis.</title>
        <authorList>
            <person name="Wang X."/>
            <person name="Chen W."/>
            <person name="Huang Y."/>
            <person name="Sun J."/>
            <person name="Men J."/>
            <person name="Liu H."/>
            <person name="Luo F."/>
            <person name="Guo L."/>
            <person name="Lv X."/>
            <person name="Deng C."/>
            <person name="Zhou C."/>
            <person name="Fan Y."/>
            <person name="Li X."/>
            <person name="Huang L."/>
            <person name="Hu Y."/>
            <person name="Liang C."/>
            <person name="Hu X."/>
            <person name="Xu J."/>
            <person name="Yu X."/>
        </authorList>
    </citation>
    <scope>NUCLEOTIDE SEQUENCE [LARGE SCALE GENOMIC DNA]</scope>
    <source>
        <strain evidence="1">Henan</strain>
    </source>
</reference>
<keyword evidence="2" id="KW-1185">Reference proteome</keyword>
<evidence type="ECO:0000313" key="1">
    <source>
        <dbReference type="EMBL" id="GAA55336.1"/>
    </source>
</evidence>
<organism evidence="1 2">
    <name type="scientific">Clonorchis sinensis</name>
    <name type="common">Chinese liver fluke</name>
    <dbReference type="NCBI Taxonomy" id="79923"/>
    <lineage>
        <taxon>Eukaryota</taxon>
        <taxon>Metazoa</taxon>
        <taxon>Spiralia</taxon>
        <taxon>Lophotrochozoa</taxon>
        <taxon>Platyhelminthes</taxon>
        <taxon>Trematoda</taxon>
        <taxon>Digenea</taxon>
        <taxon>Opisthorchiida</taxon>
        <taxon>Opisthorchiata</taxon>
        <taxon>Opisthorchiidae</taxon>
        <taxon>Clonorchis</taxon>
    </lineage>
</organism>
<dbReference type="Proteomes" id="UP000008909">
    <property type="component" value="Unassembled WGS sequence"/>
</dbReference>
<proteinExistence type="predicted"/>
<gene>
    <name evidence="1" type="ORF">CLF_107616</name>
</gene>